<dbReference type="GO" id="GO:0016757">
    <property type="term" value="F:glycosyltransferase activity"/>
    <property type="evidence" value="ECO:0007669"/>
    <property type="project" value="UniProtKB-KW"/>
</dbReference>
<dbReference type="Proteomes" id="UP000594630">
    <property type="component" value="Chromosome"/>
</dbReference>
<keyword evidence="1 4" id="KW-0328">Glycosyltransferase</keyword>
<evidence type="ECO:0000313" key="9">
    <source>
        <dbReference type="Proteomes" id="UP000192671"/>
    </source>
</evidence>
<dbReference type="PANTHER" id="PTHR43363:SF1">
    <property type="entry name" value="HYPOXANTHINE-GUANINE PHOSPHORIBOSYLTRANSFERASE"/>
    <property type="match status" value="1"/>
</dbReference>
<dbReference type="Pfam" id="PF00156">
    <property type="entry name" value="Pribosyltran"/>
    <property type="match status" value="1"/>
</dbReference>
<dbReference type="EMBL" id="CP012541">
    <property type="protein sequence ID" value="ALF47879.1"/>
    <property type="molecule type" value="Genomic_DNA"/>
</dbReference>
<accession>A0A0M4SUW1</accession>
<dbReference type="KEGG" id="ccoc:CCON33237_1217"/>
<evidence type="ECO:0000313" key="4">
    <source>
        <dbReference type="EMBL" id="ALF47879.1"/>
    </source>
</evidence>
<dbReference type="GeneID" id="28662892"/>
<dbReference type="Gene3D" id="3.40.50.2020">
    <property type="match status" value="1"/>
</dbReference>
<evidence type="ECO:0000313" key="5">
    <source>
        <dbReference type="EMBL" id="ORI08940.1"/>
    </source>
</evidence>
<dbReference type="RefSeq" id="WP_054196841.1">
    <property type="nucleotide sequence ID" value="NZ_CABMKP010000009.1"/>
</dbReference>
<dbReference type="SUPFAM" id="SSF53271">
    <property type="entry name" value="PRTase-like"/>
    <property type="match status" value="1"/>
</dbReference>
<reference evidence="5 9" key="3">
    <citation type="journal article" date="2017" name="Gene Rep">
        <title>The ribosomal RNA operon (rrn) of Campylobacter concisus supports molecular typing to genomospecies level.</title>
        <authorList>
            <person name="Huq M."/>
            <person name="Van T.T.H."/>
            <person name="Gurtler V."/>
            <person name="Elshagmani E."/>
            <person name="Allemailem K.S."/>
            <person name="Smooker P.M."/>
            <person name="Istivan T.S."/>
        </authorList>
    </citation>
    <scope>NUCLEOTIDE SEQUENCE [LARGE SCALE GENOMIC DNA]</scope>
    <source>
        <strain evidence="5 9">RCH 26</strain>
    </source>
</reference>
<evidence type="ECO:0000259" key="3">
    <source>
        <dbReference type="Pfam" id="PF00156"/>
    </source>
</evidence>
<organism evidence="4 8">
    <name type="scientific">Campylobacter concisus</name>
    <dbReference type="NCBI Taxonomy" id="199"/>
    <lineage>
        <taxon>Bacteria</taxon>
        <taxon>Pseudomonadati</taxon>
        <taxon>Campylobacterota</taxon>
        <taxon>Epsilonproteobacteria</taxon>
        <taxon>Campylobacterales</taxon>
        <taxon>Campylobacteraceae</taxon>
        <taxon>Campylobacter</taxon>
    </lineage>
</organism>
<evidence type="ECO:0000313" key="8">
    <source>
        <dbReference type="Proteomes" id="UP000066049"/>
    </source>
</evidence>
<name>A0A0M4SUW1_9BACT</name>
<dbReference type="InterPro" id="IPR029057">
    <property type="entry name" value="PRTase-like"/>
</dbReference>
<dbReference type="EMBL" id="LVWL01000017">
    <property type="protein sequence ID" value="ORI08940.1"/>
    <property type="molecule type" value="Genomic_DNA"/>
</dbReference>
<reference evidence="4" key="2">
    <citation type="submission" date="2016-07" db="EMBL/GenBank/DDBJ databases">
        <title>Comparative genomics of the Campylobacter concisus group.</title>
        <authorList>
            <person name="Miller W.G."/>
            <person name="Yee E."/>
            <person name="Chapman M.H."/>
            <person name="Huynh S."/>
            <person name="Bono J.L."/>
            <person name="On S.L.W."/>
            <person name="StLeger J."/>
            <person name="Foster G."/>
            <person name="Parker C.T."/>
        </authorList>
    </citation>
    <scope>NUCLEOTIDE SEQUENCE</scope>
    <source>
        <strain evidence="4">ATCC 33237</strain>
    </source>
</reference>
<gene>
    <name evidence="5" type="ORF">A3835_01190</name>
    <name evidence="6" type="ORF">B9N61_06855</name>
    <name evidence="4" type="ORF">CCON33237_1217</name>
    <name evidence="7" type="ORF">CVT06_06160</name>
</gene>
<evidence type="ECO:0000313" key="11">
    <source>
        <dbReference type="Proteomes" id="UP000594630"/>
    </source>
</evidence>
<dbReference type="Proteomes" id="UP000192671">
    <property type="component" value="Unassembled WGS sequence"/>
</dbReference>
<reference evidence="7 11" key="5">
    <citation type="journal article" date="2018" name="Emerg. Microbes Infect.">
        <title>Genomic analysis of oral Campylobacter concisus strains identified a potential bacterial molecular marker associated with active Crohn's disease.</title>
        <authorList>
            <person name="Liu F."/>
            <person name="Ma R."/>
            <person name="Tay C.Y.A."/>
            <person name="Octavia S."/>
            <person name="Lan R."/>
            <person name="Chung H.K.L."/>
            <person name="Riordan S.M."/>
            <person name="Grimm M.C."/>
            <person name="Leong R.W."/>
            <person name="Tanaka M.M."/>
            <person name="Connor S."/>
            <person name="Zhang L."/>
        </authorList>
    </citation>
    <scope>NUCLEOTIDE SEQUENCE [LARGE SCALE GENOMIC DNA]</scope>
    <source>
        <strain evidence="7 11">P10CDO-S2</strain>
    </source>
</reference>
<sequence length="146" mass="17013">MIFYSYDEFAVDTKKMAKQIKDEFDPEVILAVARGGLTLGHSLAVALNNRNLFTLNSIHYEDTNKLDTINIFNVPDLSKYTKILLVDDIIDSGESMVEIKRELLKRYPNLDIKIATVFYKEKALLLPEFKVKEAHDWIEFFWDIHI</sequence>
<dbReference type="EMBL" id="CP049274">
    <property type="protein sequence ID" value="QPH84682.1"/>
    <property type="molecule type" value="Genomic_DNA"/>
</dbReference>
<reference evidence="6 10" key="4">
    <citation type="submission" date="2017-04" db="EMBL/GenBank/DDBJ databases">
        <title>Complete genome of Campylobacter concisus ATCC 33237T and draft genomes for an additional eight well characterized C. concisus strains.</title>
        <authorList>
            <person name="Cornelius A.J."/>
            <person name="Miller W.G."/>
            <person name="Lastovica A.J."/>
            <person name="On S.L."/>
            <person name="French N.P."/>
            <person name="Vandenberg O."/>
            <person name="Biggs P.J."/>
        </authorList>
    </citation>
    <scope>NUCLEOTIDE SEQUENCE [LARGE SCALE GENOMIC DNA]</scope>
    <source>
        <strain evidence="6 10">Lasto205.94</strain>
    </source>
</reference>
<dbReference type="InterPro" id="IPR000836">
    <property type="entry name" value="PRTase_dom"/>
</dbReference>
<evidence type="ECO:0000313" key="7">
    <source>
        <dbReference type="EMBL" id="QPH84682.1"/>
    </source>
</evidence>
<evidence type="ECO:0000256" key="2">
    <source>
        <dbReference type="ARBA" id="ARBA00022679"/>
    </source>
</evidence>
<dbReference type="Proteomes" id="UP000066049">
    <property type="component" value="Chromosome"/>
</dbReference>
<dbReference type="PANTHER" id="PTHR43363">
    <property type="entry name" value="HYPOXANTHINE PHOSPHORIBOSYLTRANSFERASE"/>
    <property type="match status" value="1"/>
</dbReference>
<keyword evidence="2 4" id="KW-0808">Transferase</keyword>
<dbReference type="CDD" id="cd06223">
    <property type="entry name" value="PRTases_typeI"/>
    <property type="match status" value="1"/>
</dbReference>
<proteinExistence type="predicted"/>
<evidence type="ECO:0000313" key="10">
    <source>
        <dbReference type="Proteomes" id="UP000196534"/>
    </source>
</evidence>
<dbReference type="EMBL" id="NDYR01000009">
    <property type="protein sequence ID" value="OUT18050.1"/>
    <property type="molecule type" value="Genomic_DNA"/>
</dbReference>
<evidence type="ECO:0000256" key="1">
    <source>
        <dbReference type="ARBA" id="ARBA00022676"/>
    </source>
</evidence>
<feature type="domain" description="Phosphoribosyltransferase" evidence="3">
    <location>
        <begin position="9"/>
        <end position="145"/>
    </location>
</feature>
<dbReference type="Proteomes" id="UP000196534">
    <property type="component" value="Unassembled WGS sequence"/>
</dbReference>
<evidence type="ECO:0000313" key="6">
    <source>
        <dbReference type="EMBL" id="OUT18050.1"/>
    </source>
</evidence>
<dbReference type="PATRIC" id="fig|199.248.peg.1251"/>
<reference evidence="8" key="1">
    <citation type="submission" date="2015-08" db="EMBL/GenBank/DDBJ databases">
        <title>Comparative genomics of the Campylobacter concisus group.</title>
        <authorList>
            <person name="Miller W.G."/>
            <person name="Yee E."/>
            <person name="Chapman M.H."/>
            <person name="Huynh S."/>
            <person name="Bono J.L."/>
            <person name="On S.L.W."/>
            <person name="St Leger J."/>
            <person name="Foster G."/>
            <person name="Parker C.T."/>
        </authorList>
    </citation>
    <scope>NUCLEOTIDE SEQUENCE [LARGE SCALE GENOMIC DNA]</scope>
    <source>
        <strain evidence="8">ATCC 33237</strain>
    </source>
</reference>
<dbReference type="AlphaFoldDB" id="A0A0M4SUW1"/>
<reference evidence="7" key="6">
    <citation type="submission" date="2020-02" db="EMBL/GenBank/DDBJ databases">
        <title>Analysis of Completed Campylobacter concisus Genomes Identified Genomospecies Features, Novel plasmids and Their Association with Severe Ulcerative Colitis.</title>
        <authorList>
            <person name="Zhang L."/>
        </authorList>
    </citation>
    <scope>NUCLEOTIDE SEQUENCE</scope>
    <source>
        <strain evidence="7">P10CDO-S2</strain>
    </source>
</reference>
<protein>
    <submittedName>
        <fullName evidence="5 7">Phosphoribosyltransferase</fullName>
    </submittedName>
    <submittedName>
        <fullName evidence="4">Putative nucleotide phosphoribosyltransferase</fullName>
    </submittedName>
</protein>